<gene>
    <name evidence="2" type="ORF">IRI77_20830</name>
</gene>
<feature type="domain" description="DUF4384" evidence="1">
    <location>
        <begin position="43"/>
        <end position="119"/>
    </location>
</feature>
<protein>
    <submittedName>
        <fullName evidence="2">DUF4384 domain-containing protein</fullName>
    </submittedName>
</protein>
<evidence type="ECO:0000259" key="1">
    <source>
        <dbReference type="Pfam" id="PF14326"/>
    </source>
</evidence>
<proteinExistence type="predicted"/>
<dbReference type="RefSeq" id="WP_194446950.1">
    <property type="nucleotide sequence ID" value="NZ_CP063849.1"/>
</dbReference>
<sequence length="226" mass="24847">MRLGLVCLLGAALYGQQAPNRMEIKVELRKEGAWKIVDPSTVFDKDAQVRFRVRTNFAGWLYVMNQGTTGSYSLLFPREDTGSQNRLEPDRDYIVPAAAGAFKVTGPAGHDIVYWMVTPVEITSSESRPPASSYVPLPPPPPPGTKLNTLMPRCDDSIFKARGECIDSTAGPRKVTNVESLPDNLKDVQGLKSRELVFIKEKGGAVVSTPGNLKGPVIYEFRLSHK</sequence>
<dbReference type="InterPro" id="IPR025493">
    <property type="entry name" value="DUF4384"/>
</dbReference>
<evidence type="ECO:0000313" key="3">
    <source>
        <dbReference type="Proteomes" id="UP000593892"/>
    </source>
</evidence>
<accession>A0A7S7NKF8</accession>
<name>A0A7S7NKF8_PALFE</name>
<dbReference type="Pfam" id="PF14326">
    <property type="entry name" value="DUF4384"/>
    <property type="match status" value="1"/>
</dbReference>
<dbReference type="EMBL" id="CP063849">
    <property type="protein sequence ID" value="QOY85280.1"/>
    <property type="molecule type" value="Genomic_DNA"/>
</dbReference>
<organism evidence="2 3">
    <name type="scientific">Paludibaculum fermentans</name>
    <dbReference type="NCBI Taxonomy" id="1473598"/>
    <lineage>
        <taxon>Bacteria</taxon>
        <taxon>Pseudomonadati</taxon>
        <taxon>Acidobacteriota</taxon>
        <taxon>Terriglobia</taxon>
        <taxon>Bryobacterales</taxon>
        <taxon>Bryobacteraceae</taxon>
        <taxon>Paludibaculum</taxon>
    </lineage>
</organism>
<dbReference type="Proteomes" id="UP000593892">
    <property type="component" value="Chromosome"/>
</dbReference>
<evidence type="ECO:0000313" key="2">
    <source>
        <dbReference type="EMBL" id="QOY85280.1"/>
    </source>
</evidence>
<keyword evidence="3" id="KW-1185">Reference proteome</keyword>
<reference evidence="2 3" key="1">
    <citation type="submission" date="2020-10" db="EMBL/GenBank/DDBJ databases">
        <title>Complete genome sequence of Paludibaculum fermentans P105T, a facultatively anaerobic acidobacterium capable of dissimilatory Fe(III) reduction.</title>
        <authorList>
            <person name="Dedysh S.N."/>
            <person name="Beletsky A.V."/>
            <person name="Kulichevskaya I.S."/>
            <person name="Mardanov A.V."/>
            <person name="Ravin N.V."/>
        </authorList>
    </citation>
    <scope>NUCLEOTIDE SEQUENCE [LARGE SCALE GENOMIC DNA]</scope>
    <source>
        <strain evidence="2 3">P105</strain>
    </source>
</reference>
<dbReference type="AlphaFoldDB" id="A0A7S7NKF8"/>
<dbReference type="KEGG" id="pfer:IRI77_20830"/>